<feature type="compositionally biased region" description="Low complexity" evidence="1">
    <location>
        <begin position="246"/>
        <end position="256"/>
    </location>
</feature>
<gene>
    <name evidence="2" type="ORF">ACJ73_07064</name>
</gene>
<feature type="region of interest" description="Disordered" evidence="1">
    <location>
        <begin position="96"/>
        <end position="153"/>
    </location>
</feature>
<feature type="compositionally biased region" description="Basic and acidic residues" evidence="1">
    <location>
        <begin position="231"/>
        <end position="245"/>
    </location>
</feature>
<dbReference type="AlphaFoldDB" id="A0A1J9R0M7"/>
<reference evidence="2 3" key="1">
    <citation type="submission" date="2015-08" db="EMBL/GenBank/DDBJ databases">
        <title>Emmonsia species relationships and genome sequence.</title>
        <authorList>
            <person name="Cuomo C.A."/>
            <person name="Schwartz I.S."/>
            <person name="Kenyon C."/>
            <person name="De Hoog G.S."/>
            <person name="Govender N.P."/>
            <person name="Botha A."/>
            <person name="Moreno L."/>
            <person name="De Vries M."/>
            <person name="Munoz J.F."/>
            <person name="Stielow J.B."/>
        </authorList>
    </citation>
    <scope>NUCLEOTIDE SEQUENCE [LARGE SCALE GENOMIC DNA]</scope>
    <source>
        <strain evidence="2 3">EI222</strain>
    </source>
</reference>
<proteinExistence type="predicted"/>
<protein>
    <recommendedName>
        <fullName evidence="4">Myb-like domain-containing protein</fullName>
    </recommendedName>
</protein>
<sequence>MTSTRTTKSTKQRKDSNVIGKKNGQNPRKPPLNRPKKRNIVRWHDILNNRLLLCIQSACSAKGIKLPWEAVAELMGGSMSGGAITQHLTKLRAKLEEEGEPVPPPLKRGGTSAGEGAKVTDRPKRSMVAKNQVKIDGSNDDDSGDSDDSNGDRKAVTMYLRSTYQNNTNAAQKNENVDINTDIDKDNHSESSTEYVVVGASFLQFPSDPSPPLPSSYKHGHDYNAQFQPKGDVKGKPKCKARGESNAKASSSRGSSPHQKLVKLRIAPRSSATCDGNRPVGDNGNGGSGNGKVNALRRRLSSENMGSTSSHAEHDSPESTWIGEMGVVRNREGTIHGAGTVGQLHQQHYHHGQSPYGWPGSNGGSPHIPPTEMLRQPSHHVQYPSHSQNNHMARAGFQQGGNSFGVDPNGVGRLHDAASPYQDNTQLLPNSGMPPPHLLPPHNPAIPAPIPAQGGYSADGMWHNARSNNSYANLPHAYRTNTIGDQRPHRTTHTHNHNYNRDSHTPTITPTALPHHHSIDNEPRTVGRNEIETHPAAPTTLMEHAQISVQQEEQQPEVQGQMIEAAALEDQVAMMDELDDLPQLTNFDAEFVHVDGDHVEDFFGDYGYGIEGVF</sequence>
<accession>A0A1J9R0M7</accession>
<evidence type="ECO:0000313" key="2">
    <source>
        <dbReference type="EMBL" id="OJD21596.1"/>
    </source>
</evidence>
<comment type="caution">
    <text evidence="2">The sequence shown here is derived from an EMBL/GenBank/DDBJ whole genome shotgun (WGS) entry which is preliminary data.</text>
</comment>
<feature type="compositionally biased region" description="Acidic residues" evidence="1">
    <location>
        <begin position="138"/>
        <end position="149"/>
    </location>
</feature>
<feature type="compositionally biased region" description="Basic and acidic residues" evidence="1">
    <location>
        <begin position="182"/>
        <end position="191"/>
    </location>
</feature>
<organism evidence="2 3">
    <name type="scientific">Blastomyces percursus</name>
    <dbReference type="NCBI Taxonomy" id="1658174"/>
    <lineage>
        <taxon>Eukaryota</taxon>
        <taxon>Fungi</taxon>
        <taxon>Dikarya</taxon>
        <taxon>Ascomycota</taxon>
        <taxon>Pezizomycotina</taxon>
        <taxon>Eurotiomycetes</taxon>
        <taxon>Eurotiomycetidae</taxon>
        <taxon>Onygenales</taxon>
        <taxon>Ajellomycetaceae</taxon>
        <taxon>Blastomyces</taxon>
    </lineage>
</organism>
<dbReference type="OrthoDB" id="3903267at2759"/>
<feature type="compositionally biased region" description="Polar residues" evidence="1">
    <location>
        <begin position="166"/>
        <end position="179"/>
    </location>
</feature>
<feature type="region of interest" description="Disordered" evidence="1">
    <location>
        <begin position="207"/>
        <end position="293"/>
    </location>
</feature>
<evidence type="ECO:0000313" key="3">
    <source>
        <dbReference type="Proteomes" id="UP000242791"/>
    </source>
</evidence>
<evidence type="ECO:0008006" key="4">
    <source>
        <dbReference type="Google" id="ProtNLM"/>
    </source>
</evidence>
<dbReference type="Proteomes" id="UP000242791">
    <property type="component" value="Unassembled WGS sequence"/>
</dbReference>
<keyword evidence="3" id="KW-1185">Reference proteome</keyword>
<dbReference type="EMBL" id="LGTZ01001355">
    <property type="protein sequence ID" value="OJD21596.1"/>
    <property type="molecule type" value="Genomic_DNA"/>
</dbReference>
<dbReference type="VEuPathDB" id="FungiDB:ACJ73_07064"/>
<feature type="region of interest" description="Disordered" evidence="1">
    <location>
        <begin position="1"/>
        <end position="37"/>
    </location>
</feature>
<name>A0A1J9R0M7_9EURO</name>
<feature type="region of interest" description="Disordered" evidence="1">
    <location>
        <begin position="166"/>
        <end position="192"/>
    </location>
</feature>
<dbReference type="STRING" id="1658174.A0A1J9R0M7"/>
<evidence type="ECO:0000256" key="1">
    <source>
        <dbReference type="SAM" id="MobiDB-lite"/>
    </source>
</evidence>